<feature type="compositionally biased region" description="Basic and acidic residues" evidence="1">
    <location>
        <begin position="28"/>
        <end position="37"/>
    </location>
</feature>
<evidence type="ECO:0000256" key="1">
    <source>
        <dbReference type="SAM" id="MobiDB-lite"/>
    </source>
</evidence>
<name>A0A1A9UPA8_GLOAU</name>
<evidence type="ECO:0000313" key="2">
    <source>
        <dbReference type="EnsemblMetazoa" id="GAUT011091-PA"/>
    </source>
</evidence>
<feature type="region of interest" description="Disordered" evidence="1">
    <location>
        <begin position="1"/>
        <end position="52"/>
    </location>
</feature>
<dbReference type="EnsemblMetazoa" id="GAUT011091-RA">
    <property type="protein sequence ID" value="GAUT011091-PA"/>
    <property type="gene ID" value="GAUT011091"/>
</dbReference>
<feature type="compositionally biased region" description="Low complexity" evidence="1">
    <location>
        <begin position="12"/>
        <end position="25"/>
    </location>
</feature>
<dbReference type="Proteomes" id="UP000078200">
    <property type="component" value="Unassembled WGS sequence"/>
</dbReference>
<organism evidence="2 3">
    <name type="scientific">Glossina austeni</name>
    <name type="common">Savannah tsetse fly</name>
    <dbReference type="NCBI Taxonomy" id="7395"/>
    <lineage>
        <taxon>Eukaryota</taxon>
        <taxon>Metazoa</taxon>
        <taxon>Ecdysozoa</taxon>
        <taxon>Arthropoda</taxon>
        <taxon>Hexapoda</taxon>
        <taxon>Insecta</taxon>
        <taxon>Pterygota</taxon>
        <taxon>Neoptera</taxon>
        <taxon>Endopterygota</taxon>
        <taxon>Diptera</taxon>
        <taxon>Brachycera</taxon>
        <taxon>Muscomorpha</taxon>
        <taxon>Hippoboscoidea</taxon>
        <taxon>Glossinidae</taxon>
        <taxon>Glossina</taxon>
    </lineage>
</organism>
<keyword evidence="3" id="KW-1185">Reference proteome</keyword>
<protein>
    <submittedName>
        <fullName evidence="2">Uncharacterized protein</fullName>
    </submittedName>
</protein>
<accession>A0A1A9UPA8</accession>
<reference evidence="2" key="1">
    <citation type="submission" date="2020-05" db="UniProtKB">
        <authorList>
            <consortium name="EnsemblMetazoa"/>
        </authorList>
    </citation>
    <scope>IDENTIFICATION</scope>
    <source>
        <strain evidence="2">TTRI</strain>
    </source>
</reference>
<evidence type="ECO:0000313" key="3">
    <source>
        <dbReference type="Proteomes" id="UP000078200"/>
    </source>
</evidence>
<proteinExistence type="predicted"/>
<dbReference type="VEuPathDB" id="VectorBase:GAUT011091"/>
<sequence length="1224" mass="136115">MPRNIATKRAASKTNTCVNSSSNTNGHSDSKKVKKLEGSTAVSSEKVCHRKSQRRRIARDIFLVFEEQPSTRRSRGSTKKPLKPKFGHLKIGETVRSKGLLRDIKNETKCSVKSKICDSSSAKNIKGEKLCVSSSIGNECSVNITKIAEVKRDMSPVSHLSGNVPIAKINPIFLWVKQDDTRIVEVRCEDYDKRNRIRITKTSNGWRAIPCTDPNSSKIVKLYSTPFLKVKREICQETVQQIYQDHNLPENCLSSMNFREVAENDFDVKSSAVAMKDVNKKKKSKKQKKRKNKKMCLYDNSIKVQRFPSVELSQTGSETVKAGCDIDTTSQMNLFEENVEKISDLPQCSETYCNETDFDIASDKILNSITNSLSKQTLDVVPAETYQEEEEEEEAGLKPNLQLCPKTGLFLPINQSLTNKLEENHGFDMIDSTCSTVLLVPENSDANHQDSLVLDILENTLRGVESKRISEDIAESLEAKTKNLKDLLDDADLLQHCDDNASSDAELIDSLMKTSCEKNMIDDSEILKNKTEMKIQQPEEAISTVDETPKCLSFNEAGEIEGISDLFQANNCIESFGKQSESNQTSIQQAESNSCETMPLIGALNAISNSPKDLSYKKREEVCPPSESRSQCAVTSSSDVIKSPRTDDESLLASTSVSLKNLLFEQFMNLNTLTHSQNEPIDLGKQRLNTNNNVLNSLIDTVVIEEDDDNGPASKRFRSLVNGDIKGMGTMSDEDPDPYTQLQLLLRNSQWKVPDPILVPKDRLGAVLASPAREIPLLITTRPELRLPEAFAYPEIIQNPNILVISMAQLEAILKNEAEVEKTRAVSTGQSSSLNTSQQHQSVPFKTINEISKFNCQTPQIPAQTNNVIANDDISSKNMNKKCVHVDSNLASGINAATLAVLNQVFWLPYFGQISQDLISSLEKPLAMQQQLPSFLPFYNSQMELQHLEEVYRNYLKQISQIANTGNGVVHLKAESAHENTQGLKNVSQTHCQSALNSNEKQLRPLSYSTQARQNSESVSFKNQKRPKNVLSCDMLPKPTMSLNAVEKSPFEIDGADKLCNAKDINSSRRKTQIKQGVNSQKDSSENKPRLTCKSLAHLLDPGHKQQNSFLSSCENATTSEAIGLQKSGNKFRPFVTTTKNVYGADLNELTQPNLRVNSDVINDTKHQRGNANVNSDLIHQSRSIDGGGNLDAGTPLWHPLFGSTSKPGYCSPWQWTTVTATGE</sequence>
<feature type="region of interest" description="Disordered" evidence="1">
    <location>
        <begin position="1064"/>
        <end position="1089"/>
    </location>
</feature>
<dbReference type="AlphaFoldDB" id="A0A1A9UPA8"/>